<keyword evidence="1" id="KW-0808">Transferase</keyword>
<dbReference type="EMBL" id="BKCJ011021181">
    <property type="protein sequence ID" value="GFC68669.1"/>
    <property type="molecule type" value="Genomic_DNA"/>
</dbReference>
<protein>
    <submittedName>
        <fullName evidence="1">RNA-directed DNA polymerase, eukaryota</fullName>
    </submittedName>
</protein>
<comment type="caution">
    <text evidence="1">The sequence shown here is derived from an EMBL/GenBank/DDBJ whole genome shotgun (WGS) entry which is preliminary data.</text>
</comment>
<accession>A0A699QK75</accession>
<dbReference type="InterPro" id="IPR036691">
    <property type="entry name" value="Endo/exonu/phosph_ase_sf"/>
</dbReference>
<dbReference type="AlphaFoldDB" id="A0A699QK75"/>
<dbReference type="GO" id="GO:0003964">
    <property type="term" value="F:RNA-directed DNA polymerase activity"/>
    <property type="evidence" value="ECO:0007669"/>
    <property type="project" value="UniProtKB-KW"/>
</dbReference>
<reference evidence="1" key="1">
    <citation type="journal article" date="2019" name="Sci. Rep.">
        <title>Draft genome of Tanacetum cinerariifolium, the natural source of mosquito coil.</title>
        <authorList>
            <person name="Yamashiro T."/>
            <person name="Shiraishi A."/>
            <person name="Satake H."/>
            <person name="Nakayama K."/>
        </authorList>
    </citation>
    <scope>NUCLEOTIDE SEQUENCE</scope>
</reference>
<gene>
    <name evidence="1" type="ORF">Tci_840639</name>
</gene>
<keyword evidence="1" id="KW-0548">Nucleotidyltransferase</keyword>
<dbReference type="Gene3D" id="3.60.10.10">
    <property type="entry name" value="Endonuclease/exonuclease/phosphatase"/>
    <property type="match status" value="1"/>
</dbReference>
<keyword evidence="1" id="KW-0695">RNA-directed DNA polymerase</keyword>
<proteinExistence type="predicted"/>
<evidence type="ECO:0000313" key="1">
    <source>
        <dbReference type="EMBL" id="GFC68669.1"/>
    </source>
</evidence>
<dbReference type="SUPFAM" id="SSF56219">
    <property type="entry name" value="DNase I-like"/>
    <property type="match status" value="1"/>
</dbReference>
<organism evidence="1">
    <name type="scientific">Tanacetum cinerariifolium</name>
    <name type="common">Dalmatian daisy</name>
    <name type="synonym">Chrysanthemum cinerariifolium</name>
    <dbReference type="NCBI Taxonomy" id="118510"/>
    <lineage>
        <taxon>Eukaryota</taxon>
        <taxon>Viridiplantae</taxon>
        <taxon>Streptophyta</taxon>
        <taxon>Embryophyta</taxon>
        <taxon>Tracheophyta</taxon>
        <taxon>Spermatophyta</taxon>
        <taxon>Magnoliopsida</taxon>
        <taxon>eudicotyledons</taxon>
        <taxon>Gunneridae</taxon>
        <taxon>Pentapetalae</taxon>
        <taxon>asterids</taxon>
        <taxon>campanulids</taxon>
        <taxon>Asterales</taxon>
        <taxon>Asteraceae</taxon>
        <taxon>Asteroideae</taxon>
        <taxon>Anthemideae</taxon>
        <taxon>Anthemidinae</taxon>
        <taxon>Tanacetum</taxon>
    </lineage>
</organism>
<sequence length="96" mass="11120">MNILSLNIQGLGHKKKKEWVKELNIKHKVNFLALQETKMDRVNRMDVKFIWDNSNYQYVSSDSAGSSGGILCKGYVITQSHKRGVWRIKPENARKD</sequence>
<name>A0A699QK75_TANCI</name>